<dbReference type="AlphaFoldDB" id="I3D2I2"/>
<organism evidence="1 2">
    <name type="scientific">Candidatus Nitrosopumilus salarius BD31</name>
    <dbReference type="NCBI Taxonomy" id="859350"/>
    <lineage>
        <taxon>Archaea</taxon>
        <taxon>Nitrososphaerota</taxon>
        <taxon>Nitrososphaeria</taxon>
        <taxon>Nitrosopumilales</taxon>
        <taxon>Nitrosopumilaceae</taxon>
        <taxon>Nitrosopumilus</taxon>
    </lineage>
</organism>
<protein>
    <submittedName>
        <fullName evidence="1">Uncharacterized protein</fullName>
    </submittedName>
</protein>
<dbReference type="Proteomes" id="UP000003423">
    <property type="component" value="Unassembled WGS sequence"/>
</dbReference>
<reference evidence="1 2" key="1">
    <citation type="journal article" date="2012" name="J. Bacteriol.">
        <title>Genome sequence of "Candidatus Nitrosopumilus salaria" BD31, an ammonia-oxidizing archaeon from the San Francisco Bay estuary.</title>
        <authorList>
            <person name="Mosier A.C."/>
            <person name="Allen E.E."/>
            <person name="Kim M."/>
            <person name="Ferriera S."/>
            <person name="Francis C.A."/>
        </authorList>
    </citation>
    <scope>NUCLEOTIDE SEQUENCE [LARGE SCALE GENOMIC DNA]</scope>
    <source>
        <strain evidence="1 2">BD31</strain>
    </source>
</reference>
<name>I3D2I2_9ARCH</name>
<accession>I3D2I2</accession>
<keyword evidence="2" id="KW-1185">Reference proteome</keyword>
<dbReference type="Gene3D" id="3.40.1440.10">
    <property type="entry name" value="GIY-YIG endonuclease"/>
    <property type="match status" value="1"/>
</dbReference>
<dbReference type="EMBL" id="AEXL02000090">
    <property type="protein sequence ID" value="EIJ65925.1"/>
    <property type="molecule type" value="Genomic_DNA"/>
</dbReference>
<evidence type="ECO:0000313" key="1">
    <source>
        <dbReference type="EMBL" id="EIJ65925.1"/>
    </source>
</evidence>
<proteinExistence type="predicted"/>
<sequence length="97" mass="11394">MNKIQQIEWSDWLDFNQDMVSKVPEASGVFMMHAAMKILYIGGSENMKKTIEDISEKCVSNATRFRYRKEKDFGRIKNELIAEYKKRHEGKAPECMN</sequence>
<dbReference type="InterPro" id="IPR035901">
    <property type="entry name" value="GIY-YIG_endonuc_sf"/>
</dbReference>
<dbReference type="RefSeq" id="WP_008299312.1">
    <property type="nucleotide sequence ID" value="NZ_AEXL02000090.1"/>
</dbReference>
<comment type="caution">
    <text evidence="1">The sequence shown here is derived from an EMBL/GenBank/DDBJ whole genome shotgun (WGS) entry which is preliminary data.</text>
</comment>
<dbReference type="PATRIC" id="fig|859350.6.peg.1075"/>
<evidence type="ECO:0000313" key="2">
    <source>
        <dbReference type="Proteomes" id="UP000003423"/>
    </source>
</evidence>
<gene>
    <name evidence="1" type="ORF">BD31_I0149</name>
</gene>
<dbReference type="OrthoDB" id="9435at2157"/>